<dbReference type="OrthoDB" id="2971589at2"/>
<reference evidence="2 3" key="1">
    <citation type="submission" date="2018-10" db="EMBL/GenBank/DDBJ databases">
        <title>Falsibacillus sp. genome draft.</title>
        <authorList>
            <person name="Shi S."/>
        </authorList>
    </citation>
    <scope>NUCLEOTIDE SEQUENCE [LARGE SCALE GENOMIC DNA]</scope>
    <source>
        <strain evidence="2 3">GY 10110</strain>
    </source>
</reference>
<feature type="compositionally biased region" description="Basic and acidic residues" evidence="1">
    <location>
        <begin position="14"/>
        <end position="24"/>
    </location>
</feature>
<feature type="compositionally biased region" description="Basic and acidic residues" evidence="1">
    <location>
        <begin position="39"/>
        <end position="60"/>
    </location>
</feature>
<gene>
    <name evidence="2" type="ORF">D9X91_16090</name>
</gene>
<organism evidence="2 3">
    <name type="scientific">Falsibacillus albus</name>
    <dbReference type="NCBI Taxonomy" id="2478915"/>
    <lineage>
        <taxon>Bacteria</taxon>
        <taxon>Bacillati</taxon>
        <taxon>Bacillota</taxon>
        <taxon>Bacilli</taxon>
        <taxon>Bacillales</taxon>
        <taxon>Bacillaceae</taxon>
        <taxon>Falsibacillus</taxon>
    </lineage>
</organism>
<dbReference type="AlphaFoldDB" id="A0A3L7JVV2"/>
<dbReference type="EMBL" id="RCVZ01000012">
    <property type="protein sequence ID" value="RLQ93791.1"/>
    <property type="molecule type" value="Genomic_DNA"/>
</dbReference>
<keyword evidence="3" id="KW-1185">Reference proteome</keyword>
<evidence type="ECO:0000313" key="3">
    <source>
        <dbReference type="Proteomes" id="UP000276770"/>
    </source>
</evidence>
<comment type="caution">
    <text evidence="2">The sequence shown here is derived from an EMBL/GenBank/DDBJ whole genome shotgun (WGS) entry which is preliminary data.</text>
</comment>
<proteinExistence type="predicted"/>
<dbReference type="Proteomes" id="UP000276770">
    <property type="component" value="Unassembled WGS sequence"/>
</dbReference>
<sequence>MPKSSDNNNTQVTPHRDGDYDRVISDSNSTLGKEAGVVSEDHEHDNPYHLSELGHDDKQMEKFKRIMKGRKVEDKD</sequence>
<protein>
    <submittedName>
        <fullName evidence="2">Uncharacterized protein</fullName>
    </submittedName>
</protein>
<feature type="region of interest" description="Disordered" evidence="1">
    <location>
        <begin position="1"/>
        <end position="60"/>
    </location>
</feature>
<name>A0A3L7JVV2_9BACI</name>
<feature type="compositionally biased region" description="Polar residues" evidence="1">
    <location>
        <begin position="1"/>
        <end position="13"/>
    </location>
</feature>
<evidence type="ECO:0000256" key="1">
    <source>
        <dbReference type="SAM" id="MobiDB-lite"/>
    </source>
</evidence>
<accession>A0A3L7JVV2</accession>
<evidence type="ECO:0000313" key="2">
    <source>
        <dbReference type="EMBL" id="RLQ93791.1"/>
    </source>
</evidence>
<dbReference type="RefSeq" id="WP_121681673.1">
    <property type="nucleotide sequence ID" value="NZ_RCVZ01000012.1"/>
</dbReference>